<evidence type="ECO:0000313" key="2">
    <source>
        <dbReference type="EMBL" id="WQQ25803.1"/>
    </source>
</evidence>
<organism evidence="2 3">
    <name type="scientific">Nocardioides bizhenqiangii</name>
    <dbReference type="NCBI Taxonomy" id="3095076"/>
    <lineage>
        <taxon>Bacteria</taxon>
        <taxon>Bacillati</taxon>
        <taxon>Actinomycetota</taxon>
        <taxon>Actinomycetes</taxon>
        <taxon>Propionibacteriales</taxon>
        <taxon>Nocardioidaceae</taxon>
        <taxon>Nocardioides</taxon>
    </lineage>
</organism>
<dbReference type="Proteomes" id="UP001327225">
    <property type="component" value="Chromosome"/>
</dbReference>
<feature type="region of interest" description="Disordered" evidence="1">
    <location>
        <begin position="1"/>
        <end position="21"/>
    </location>
</feature>
<evidence type="ECO:0000313" key="3">
    <source>
        <dbReference type="Proteomes" id="UP001327225"/>
    </source>
</evidence>
<protein>
    <submittedName>
        <fullName evidence="2">Choice-of-anchor P family protein</fullName>
    </submittedName>
</protein>
<dbReference type="EMBL" id="CP141059">
    <property type="protein sequence ID" value="WQQ25803.1"/>
    <property type="molecule type" value="Genomic_DNA"/>
</dbReference>
<gene>
    <name evidence="2" type="ORF">SHK19_17770</name>
</gene>
<sequence>MSKRAPAPARDPGGSTSHFDKGMGSRIMRKFATIVAFGLVGASFVAVPTPTAQAADVTYSYAARTGGTYAKVFDGTVSSDLTAESSVTGGPDSVTSSNSTAAVNVQGLLRVGAVETETKATVGAASTTLNSFARTANVNLLNGLIKVDAVTTNITTVARADGSASSAGQSQLLGIGIVGVDLPVRIPKNYAVTIPGVASITLNVHLHASSDEAVATNGWAIGITLLKPRAGYAAGVTVMVNPVNQFLSEAVPATGAKLFGQAYGTRVKAHVGEAAQIISDPTARVSAPSGSSHGRTIQNQTLGVRVPGLLTTGVVTSTTNSTKDDAGNAEMRNTNEIARLNVLGGLIRAEALKVLAYGKVQGGKWTSRMRMTFVNLVIAGQKIPIDVGRNTVIDVAGLGEVAINLQQKNPNGARQNLINGIRITLDTERAGLPIGAVIEIGVAGTFII</sequence>
<evidence type="ECO:0000256" key="1">
    <source>
        <dbReference type="SAM" id="MobiDB-lite"/>
    </source>
</evidence>
<reference evidence="3" key="1">
    <citation type="submission" date="2023-12" db="EMBL/GenBank/DDBJ databases">
        <title>Novel species in genus Nocardioides.</title>
        <authorList>
            <person name="Zhou H."/>
        </authorList>
    </citation>
    <scope>NUCLEOTIDE SEQUENCE [LARGE SCALE GENOMIC DNA]</scope>
    <source>
        <strain evidence="3">HM61</strain>
    </source>
</reference>
<dbReference type="RefSeq" id="WP_322937035.1">
    <property type="nucleotide sequence ID" value="NZ_CP141059.1"/>
</dbReference>
<dbReference type="NCBIfam" id="NF040603">
    <property type="entry name" value="choice_anch_P"/>
    <property type="match status" value="2"/>
</dbReference>
<proteinExistence type="predicted"/>
<accession>A0ABZ0ZNK9</accession>
<keyword evidence="3" id="KW-1185">Reference proteome</keyword>
<name>A0ABZ0ZNK9_9ACTN</name>